<evidence type="ECO:0000259" key="4">
    <source>
        <dbReference type="Pfam" id="PF00135"/>
    </source>
</evidence>
<keyword evidence="3" id="KW-0732">Signal</keyword>
<reference evidence="5 6" key="1">
    <citation type="submission" date="2017-04" db="EMBL/GenBank/DDBJ databases">
        <title>Draft genome sequence of Marssonina coronaria NL1: causal agent of apple blotch.</title>
        <authorList>
            <person name="Cheng Q."/>
        </authorList>
    </citation>
    <scope>NUCLEOTIDE SEQUENCE [LARGE SCALE GENOMIC DNA]</scope>
    <source>
        <strain evidence="5 6">NL1</strain>
    </source>
</reference>
<keyword evidence="2" id="KW-0378">Hydrolase</keyword>
<feature type="domain" description="Carboxylesterase type B" evidence="4">
    <location>
        <begin position="29"/>
        <end position="520"/>
    </location>
</feature>
<dbReference type="OrthoDB" id="408631at2759"/>
<feature type="chain" id="PRO_5012578186" evidence="3">
    <location>
        <begin position="23"/>
        <end position="546"/>
    </location>
</feature>
<dbReference type="Pfam" id="PF00135">
    <property type="entry name" value="COesterase"/>
    <property type="match status" value="1"/>
</dbReference>
<dbReference type="InParanoid" id="A0A218YWH6"/>
<dbReference type="STRING" id="503106.A0A218YWH6"/>
<comment type="similarity">
    <text evidence="1">Belongs to the type-B carboxylesterase/lipase family.</text>
</comment>
<accession>A0A218YWH6</accession>
<name>A0A218YWH6_9HELO</name>
<feature type="signal peptide" evidence="3">
    <location>
        <begin position="1"/>
        <end position="22"/>
    </location>
</feature>
<dbReference type="EMBL" id="MZNU01000373">
    <property type="protein sequence ID" value="OWO98936.1"/>
    <property type="molecule type" value="Genomic_DNA"/>
</dbReference>
<dbReference type="Gene3D" id="3.40.50.1820">
    <property type="entry name" value="alpha/beta hydrolase"/>
    <property type="match status" value="1"/>
</dbReference>
<dbReference type="PROSITE" id="PS00941">
    <property type="entry name" value="CARBOXYLESTERASE_B_2"/>
    <property type="match status" value="1"/>
</dbReference>
<protein>
    <submittedName>
        <fullName evidence="5">Lipase (Secreted protein)</fullName>
    </submittedName>
</protein>
<evidence type="ECO:0000256" key="1">
    <source>
        <dbReference type="ARBA" id="ARBA00005964"/>
    </source>
</evidence>
<dbReference type="PANTHER" id="PTHR43918:SF4">
    <property type="entry name" value="CARBOXYLIC ESTER HYDROLASE"/>
    <property type="match status" value="1"/>
</dbReference>
<comment type="caution">
    <text evidence="5">The sequence shown here is derived from an EMBL/GenBank/DDBJ whole genome shotgun (WGS) entry which is preliminary data.</text>
</comment>
<dbReference type="InterPro" id="IPR019819">
    <property type="entry name" value="Carboxylesterase_B_CS"/>
</dbReference>
<dbReference type="GO" id="GO:0052689">
    <property type="term" value="F:carboxylic ester hydrolase activity"/>
    <property type="evidence" value="ECO:0007669"/>
    <property type="project" value="TreeGrafter"/>
</dbReference>
<evidence type="ECO:0000313" key="6">
    <source>
        <dbReference type="Proteomes" id="UP000242519"/>
    </source>
</evidence>
<dbReference type="InterPro" id="IPR050654">
    <property type="entry name" value="AChE-related_enzymes"/>
</dbReference>
<evidence type="ECO:0000256" key="3">
    <source>
        <dbReference type="SAM" id="SignalP"/>
    </source>
</evidence>
<dbReference type="PANTHER" id="PTHR43918">
    <property type="entry name" value="ACETYLCHOLINESTERASE"/>
    <property type="match status" value="1"/>
</dbReference>
<sequence length="546" mass="59994">MFSHLPAAVLVASLLACPAVDAATNTSAPLARVKNGTYAGKTVAEWQQDLFLGIPYAIPPVGDLRFARPKSLDTAFPGIRNATEYGFSCYQYSDPNFTLSEDCLTVNVLRPAGTSENEKLPVLVWVHGGGFYAGSSADPQYNVSGLTHVGQEIGKPMITVSFNYRLGVWGFLQTPQLLAEGNTNAGLLDQRMAFRWIKENIAAFGGDPARITLWGESVGAQCIAFHLLSYDGRDDNLFQAAILESGGPTGAQLQPLSYYTAHTETLMRTANCSTATDQLACLRGISSEDLWKARVTTLWNPLVDGDILTAYPSTLMAQGKFIRLPILAGANTDEGSTFSAYDTDNDTSFFHSMFSYRSYAIAADTARRLMELYPNDMAAKPPYGIVNTTVFPNKPLQWRRSAAMNGDIVMISGRRKFCEVYAAAGQAVYSYRFDTPLWNAAITEGAWHFANVVFSFQNISGALGPLPQFQNYTKLSRDIGRAYVSFVHDHDPNTSNGDSTLPPWPRYDLASPENLVLNSNRSFTEPDTWRKEGIDFINSIAKQLWA</sequence>
<dbReference type="Proteomes" id="UP000242519">
    <property type="component" value="Unassembled WGS sequence"/>
</dbReference>
<dbReference type="SUPFAM" id="SSF53474">
    <property type="entry name" value="alpha/beta-Hydrolases"/>
    <property type="match status" value="1"/>
</dbReference>
<dbReference type="InterPro" id="IPR002018">
    <property type="entry name" value="CarbesteraseB"/>
</dbReference>
<evidence type="ECO:0000256" key="2">
    <source>
        <dbReference type="ARBA" id="ARBA00022801"/>
    </source>
</evidence>
<gene>
    <name evidence="5" type="ORF">B2J93_6086</name>
</gene>
<dbReference type="InterPro" id="IPR029058">
    <property type="entry name" value="AB_hydrolase_fold"/>
</dbReference>
<proteinExistence type="inferred from homology"/>
<evidence type="ECO:0000313" key="5">
    <source>
        <dbReference type="EMBL" id="OWO98936.1"/>
    </source>
</evidence>
<organism evidence="5 6">
    <name type="scientific">Diplocarpon coronariae</name>
    <dbReference type="NCBI Taxonomy" id="2795749"/>
    <lineage>
        <taxon>Eukaryota</taxon>
        <taxon>Fungi</taxon>
        <taxon>Dikarya</taxon>
        <taxon>Ascomycota</taxon>
        <taxon>Pezizomycotina</taxon>
        <taxon>Leotiomycetes</taxon>
        <taxon>Helotiales</taxon>
        <taxon>Drepanopezizaceae</taxon>
        <taxon>Diplocarpon</taxon>
    </lineage>
</organism>
<dbReference type="AlphaFoldDB" id="A0A218YWH6"/>
<keyword evidence="6" id="KW-1185">Reference proteome</keyword>